<proteinExistence type="predicted"/>
<evidence type="ECO:0000313" key="2">
    <source>
        <dbReference type="Proteomes" id="UP001732700"/>
    </source>
</evidence>
<reference evidence="1" key="1">
    <citation type="submission" date="2021-05" db="EMBL/GenBank/DDBJ databases">
        <authorList>
            <person name="Scholz U."/>
            <person name="Mascher M."/>
            <person name="Fiebig A."/>
        </authorList>
    </citation>
    <scope>NUCLEOTIDE SEQUENCE [LARGE SCALE GENOMIC DNA]</scope>
</reference>
<protein>
    <submittedName>
        <fullName evidence="1">Uncharacterized protein</fullName>
    </submittedName>
</protein>
<name>A0ACD5X123_AVESA</name>
<reference evidence="1" key="2">
    <citation type="submission" date="2025-09" db="UniProtKB">
        <authorList>
            <consortium name="EnsemblPlants"/>
        </authorList>
    </citation>
    <scope>IDENTIFICATION</scope>
</reference>
<organism evidence="1 2">
    <name type="scientific">Avena sativa</name>
    <name type="common">Oat</name>
    <dbReference type="NCBI Taxonomy" id="4498"/>
    <lineage>
        <taxon>Eukaryota</taxon>
        <taxon>Viridiplantae</taxon>
        <taxon>Streptophyta</taxon>
        <taxon>Embryophyta</taxon>
        <taxon>Tracheophyta</taxon>
        <taxon>Spermatophyta</taxon>
        <taxon>Magnoliopsida</taxon>
        <taxon>Liliopsida</taxon>
        <taxon>Poales</taxon>
        <taxon>Poaceae</taxon>
        <taxon>BOP clade</taxon>
        <taxon>Pooideae</taxon>
        <taxon>Poodae</taxon>
        <taxon>Poeae</taxon>
        <taxon>Poeae Chloroplast Group 1 (Aveneae type)</taxon>
        <taxon>Aveninae</taxon>
        <taxon>Avena</taxon>
    </lineage>
</organism>
<accession>A0ACD5X123</accession>
<evidence type="ECO:0000313" key="1">
    <source>
        <dbReference type="EnsemblPlants" id="AVESA.00010b.r2.4CG1332270.1.CDS"/>
    </source>
</evidence>
<dbReference type="Proteomes" id="UP001732700">
    <property type="component" value="Chromosome 4C"/>
</dbReference>
<dbReference type="EnsemblPlants" id="AVESA.00010b.r2.4CG1332270.1">
    <property type="protein sequence ID" value="AVESA.00010b.r2.4CG1332270.1.CDS"/>
    <property type="gene ID" value="AVESA.00010b.r2.4CG1332270"/>
</dbReference>
<keyword evidence="2" id="KW-1185">Reference proteome</keyword>
<sequence length="526" mass="58747">MDPPAETEILEGVALDHHNAPPTDDGDTPAAADAVSMVLENGDLLLEIMLRLPLPTTLVRAILVCKRWFLLASEPFSLHCFRRFHPPRLLGFYVSTRSTTAHMLLRPRFVPMPPPEADRPPPPPPESDQTSEPESEQPPPPESDQTSEPESEQPPPPESDQTSEPESEQPPPPESDQPPPPQSDQPPEHESDQPPPPDSDQPPLQEQEQELAAAIRMAETYSLDAYNEDFTVISDLQNDTLLVSGFRGKNFAVEVHRPMSPHRGVVAIPVTPCDQLDGTATTAAHFILKVHSGSSHSLAFVWLSMGLLIKGKGEYSLKYKAHIYVLQEDGQWRFRASAAAVLPSPKSDSRPLLVGTKIYLEHSTSIAALDLKTSTFSEIPLPEGMERYNYENMMLAAFYDSGVCLIHLDEDLQLFIWLHIDGGTTWLPIDFISLPEMFETLGMTGWTDDDEPATLFQSAQMGDFVEFVFLKLGKCAFCLDTRRRVLRKVYEVTQEDQSLEQLHPLMTTWPPKFPELKGDHLARNVS</sequence>